<gene>
    <name evidence="3" type="primary">acrA_5</name>
    <name evidence="3" type="ORF">SDC9_187495</name>
</gene>
<evidence type="ECO:0000259" key="1">
    <source>
        <dbReference type="Pfam" id="PF25944"/>
    </source>
</evidence>
<protein>
    <submittedName>
        <fullName evidence="3">Multidrug efflux pump subunit AcrA</fullName>
    </submittedName>
</protein>
<dbReference type="GO" id="GO:0022857">
    <property type="term" value="F:transmembrane transporter activity"/>
    <property type="evidence" value="ECO:0007669"/>
    <property type="project" value="InterPro"/>
</dbReference>
<organism evidence="3">
    <name type="scientific">bioreactor metagenome</name>
    <dbReference type="NCBI Taxonomy" id="1076179"/>
    <lineage>
        <taxon>unclassified sequences</taxon>
        <taxon>metagenomes</taxon>
        <taxon>ecological metagenomes</taxon>
    </lineage>
</organism>
<dbReference type="Gene3D" id="2.40.30.170">
    <property type="match status" value="1"/>
</dbReference>
<name>A0A645HMC0_9ZZZZ</name>
<dbReference type="EMBL" id="VSSQ01096080">
    <property type="protein sequence ID" value="MPN39960.1"/>
    <property type="molecule type" value="Genomic_DNA"/>
</dbReference>
<dbReference type="NCBIfam" id="TIGR01730">
    <property type="entry name" value="RND_mfp"/>
    <property type="match status" value="1"/>
</dbReference>
<dbReference type="Gene3D" id="2.40.420.20">
    <property type="match status" value="1"/>
</dbReference>
<dbReference type="AlphaFoldDB" id="A0A645HMC0"/>
<sequence>MYTETGKIETVSGVIDQSTGSVRLRATFKNPNHLLKSGGSGSVVIPYKSDNVILIPQTATVEVQDKKYVYVVGADNKVVSTMIEVAQLDNGADYLVTAGLKAGDRIVVEGIASLQDGMQIKPITEAESAAKQEQAVHMSAGLAGKKK</sequence>
<evidence type="ECO:0000313" key="3">
    <source>
        <dbReference type="EMBL" id="MPN39960.1"/>
    </source>
</evidence>
<dbReference type="InterPro" id="IPR058627">
    <property type="entry name" value="MdtA-like_C"/>
</dbReference>
<dbReference type="Pfam" id="PF25944">
    <property type="entry name" value="Beta-barrel_RND"/>
    <property type="match status" value="1"/>
</dbReference>
<dbReference type="InterPro" id="IPR006143">
    <property type="entry name" value="RND_pump_MFP"/>
</dbReference>
<dbReference type="PANTHER" id="PTHR30158">
    <property type="entry name" value="ACRA/E-RELATED COMPONENT OF DRUG EFFLUX TRANSPORTER"/>
    <property type="match status" value="1"/>
</dbReference>
<feature type="domain" description="Multidrug resistance protein MdtA-like C-terminal permuted SH3" evidence="2">
    <location>
        <begin position="51"/>
        <end position="111"/>
    </location>
</feature>
<reference evidence="3" key="1">
    <citation type="submission" date="2019-08" db="EMBL/GenBank/DDBJ databases">
        <authorList>
            <person name="Kucharzyk K."/>
            <person name="Murdoch R.W."/>
            <person name="Higgins S."/>
            <person name="Loffler F."/>
        </authorList>
    </citation>
    <scope>NUCLEOTIDE SEQUENCE</scope>
</reference>
<dbReference type="SUPFAM" id="SSF111369">
    <property type="entry name" value="HlyD-like secretion proteins"/>
    <property type="match status" value="1"/>
</dbReference>
<evidence type="ECO:0000259" key="2">
    <source>
        <dbReference type="Pfam" id="PF25967"/>
    </source>
</evidence>
<comment type="caution">
    <text evidence="3">The sequence shown here is derived from an EMBL/GenBank/DDBJ whole genome shotgun (WGS) entry which is preliminary data.</text>
</comment>
<dbReference type="FunFam" id="2.40.420.20:FF:000005">
    <property type="entry name" value="Efflux transporter, RND family, MFP subunit"/>
    <property type="match status" value="1"/>
</dbReference>
<dbReference type="Pfam" id="PF25967">
    <property type="entry name" value="RND-MFP_C"/>
    <property type="match status" value="1"/>
</dbReference>
<proteinExistence type="predicted"/>
<accession>A0A645HMC0</accession>
<feature type="domain" description="Multidrug resistance protein MdtA-like beta-barrel" evidence="1">
    <location>
        <begin position="2"/>
        <end position="36"/>
    </location>
</feature>
<dbReference type="GO" id="GO:0046677">
    <property type="term" value="P:response to antibiotic"/>
    <property type="evidence" value="ECO:0007669"/>
    <property type="project" value="TreeGrafter"/>
</dbReference>
<dbReference type="GO" id="GO:0005886">
    <property type="term" value="C:plasma membrane"/>
    <property type="evidence" value="ECO:0007669"/>
    <property type="project" value="TreeGrafter"/>
</dbReference>
<dbReference type="InterPro" id="IPR058626">
    <property type="entry name" value="MdtA-like_b-barrel"/>
</dbReference>
<dbReference type="PANTHER" id="PTHR30158:SF23">
    <property type="entry name" value="MULTIDRUG RESISTANCE PROTEIN MEXA"/>
    <property type="match status" value="1"/>
</dbReference>